<feature type="domain" description="Gamma tubulin complex component protein N-terminal" evidence="7">
    <location>
        <begin position="64"/>
        <end position="395"/>
    </location>
</feature>
<dbReference type="Pfam" id="PF17681">
    <property type="entry name" value="GCP_N_terminal"/>
    <property type="match status" value="1"/>
</dbReference>
<sequence>MAVELHFEESLLRQLKLEDPWLPPKPWESIPSENGASVSLSSHNAPFHGSLYDISSVSEASLVRLVLNALQGVKSAVVSIEHISTLLCADPADRSGHRLPTLWNRSLSTCALGKILKSIGFSGSVVILLHKFVDYFMNTSFADGVTEIEQTKPGPAGEIMDEGIDVRHRSQSLVNQAFAVAVRTVLEGYLCALDTLSASVNMRRSCNEVKSVSKASQQGSLTSISHSEVTLLETYLHTKELRVQIEVLGHLCHLNDSARCFSSISFEDVIVKASVEFRNFPRGGDLLTFLYRQLQAVDPAHCSLLEFLFIRSLEPYCSFIRSWIYEAKISDPYDEFVVKHSADPLPYSHGKAGTPVDFPLASVREQDGASIPCFLRDVLVPLLRAGQQLRMVMKLLRLCNYVHGGEDTFDDILPCSSDFCSGELSGSPLSFNKGEIEATVLLRKNFYYKMHKKLDKFMDNLDIKYRQVVLYDEFSVGTSYVGGNIDAQYFSNLDKTPLLPSSSDNRDLNQDSEVSSMEEDFNYTLDPLELSECSSSDEQVDAAQSFDCQDSLACTEPSYLSSLCFSNLSSGKPVEEVMHNDLIDSCSRKLIIRKHDASCTELTEIFKPWISEIQYSGEVPSLDWPLGGLHGNPFSIAQTYKDDKISHISGSDQPKIMPSVSKQFTTEGTLMHNECHGNELSSSNSFLVQTWNAKYSSNVLSMNPMLTKNAFIQDVNKPKENSSKFSKRFPCFDFSSATDPIKAYERRLSVDQRHPIGHGLFPSADTKTTAVGNVDISGRGQKAVNLQLDKDYLDRSAASLNSENSLEGLKNACGGSSWQVLLRGSFRVDHDSNREHEHGKEAMFEIPLDFIIDKCLMQEIMLQYIYVSRLSIKLLEGGFDLQEHFHALRRNGALLRQIKKFQKFKGYLSHQSRGLHSFDFIGLGYRVDWPVTIVLTSSALKIYAEIFTYLIQLKLAVLSLADVWCSLKVFKHLISETDEQHQQARTKFNCIVKLRHQVNHFVSTLQQYVLSQLSDVSWSRFCFSLKHEVKDMMDLESVHMAYLTDSKRICFLSGETLSISNSIERILQCALDFRSCLVNGVGDFQSDNQGLIDHISQINISQVSLIKKNFDENLKELHSSYLKSPKHGEFGLARFWTCLNYNGYYSDALGNDMCTTFSQ</sequence>
<dbReference type="GO" id="GO:0005874">
    <property type="term" value="C:microtubule"/>
    <property type="evidence" value="ECO:0007669"/>
    <property type="project" value="UniProtKB-KW"/>
</dbReference>
<keyword evidence="5" id="KW-0206">Cytoskeleton</keyword>
<evidence type="ECO:0000256" key="4">
    <source>
        <dbReference type="ARBA" id="ARBA00022701"/>
    </source>
</evidence>
<evidence type="ECO:0000313" key="8">
    <source>
        <dbReference type="EnsemblPlants" id="AUR62020189-RA:cds"/>
    </source>
</evidence>
<comment type="similarity">
    <text evidence="2">Belongs to the TUBGCP family.</text>
</comment>
<dbReference type="GO" id="GO:0000930">
    <property type="term" value="C:gamma-tubulin complex"/>
    <property type="evidence" value="ECO:0007669"/>
    <property type="project" value="TreeGrafter"/>
</dbReference>
<name>A0A803LXI8_CHEQI</name>
<dbReference type="GO" id="GO:0043015">
    <property type="term" value="F:gamma-tubulin binding"/>
    <property type="evidence" value="ECO:0007669"/>
    <property type="project" value="InterPro"/>
</dbReference>
<dbReference type="GO" id="GO:0000278">
    <property type="term" value="P:mitotic cell cycle"/>
    <property type="evidence" value="ECO:0007669"/>
    <property type="project" value="TreeGrafter"/>
</dbReference>
<keyword evidence="3" id="KW-0963">Cytoplasm</keyword>
<evidence type="ECO:0000259" key="7">
    <source>
        <dbReference type="Pfam" id="PF17681"/>
    </source>
</evidence>
<keyword evidence="9" id="KW-1185">Reference proteome</keyword>
<dbReference type="InterPro" id="IPR041470">
    <property type="entry name" value="GCP_N"/>
</dbReference>
<dbReference type="InterPro" id="IPR007259">
    <property type="entry name" value="GCP"/>
</dbReference>
<dbReference type="GO" id="GO:0051011">
    <property type="term" value="F:microtubule minus-end binding"/>
    <property type="evidence" value="ECO:0007669"/>
    <property type="project" value="TreeGrafter"/>
</dbReference>
<evidence type="ECO:0000313" key="9">
    <source>
        <dbReference type="Proteomes" id="UP000596660"/>
    </source>
</evidence>
<dbReference type="Gene3D" id="1.20.120.1900">
    <property type="entry name" value="Gamma-tubulin complex, C-terminal domain"/>
    <property type="match status" value="1"/>
</dbReference>
<evidence type="ECO:0008006" key="10">
    <source>
        <dbReference type="Google" id="ProtNLM"/>
    </source>
</evidence>
<dbReference type="GO" id="GO:0000922">
    <property type="term" value="C:spindle pole"/>
    <property type="evidence" value="ECO:0007669"/>
    <property type="project" value="InterPro"/>
</dbReference>
<comment type="subcellular location">
    <subcellularLocation>
        <location evidence="1">Cytoplasm</location>
        <location evidence="1">Cytoskeleton</location>
    </subcellularLocation>
</comment>
<dbReference type="GO" id="GO:0051321">
    <property type="term" value="P:meiotic cell cycle"/>
    <property type="evidence" value="ECO:0007669"/>
    <property type="project" value="TreeGrafter"/>
</dbReference>
<protein>
    <recommendedName>
        <fullName evidence="10">Gamma-tubulin complex component</fullName>
    </recommendedName>
</protein>
<dbReference type="PANTHER" id="PTHR19302:SF70">
    <property type="entry name" value="GAMMA-TUBULIN COMPLEX COMPONENT 6"/>
    <property type="match status" value="1"/>
</dbReference>
<dbReference type="Gramene" id="AUR62020189-RA">
    <property type="protein sequence ID" value="AUR62020189-RA:cds"/>
    <property type="gene ID" value="AUR62020189"/>
</dbReference>
<dbReference type="EnsemblPlants" id="AUR62020189-RA">
    <property type="protein sequence ID" value="AUR62020189-RA:cds"/>
    <property type="gene ID" value="AUR62020189"/>
</dbReference>
<accession>A0A803LXI8</accession>
<dbReference type="Proteomes" id="UP000596660">
    <property type="component" value="Unplaced"/>
</dbReference>
<feature type="domain" description="Gamma tubulin complex component C-terminal" evidence="6">
    <location>
        <begin position="906"/>
        <end position="1145"/>
    </location>
</feature>
<dbReference type="Pfam" id="PF04130">
    <property type="entry name" value="GCP_C_terminal"/>
    <property type="match status" value="1"/>
</dbReference>
<dbReference type="AlphaFoldDB" id="A0A803LXI8"/>
<dbReference type="OMA" id="AMYKSMI"/>
<evidence type="ECO:0000256" key="3">
    <source>
        <dbReference type="ARBA" id="ARBA00022490"/>
    </source>
</evidence>
<dbReference type="GO" id="GO:0051225">
    <property type="term" value="P:spindle assembly"/>
    <property type="evidence" value="ECO:0007669"/>
    <property type="project" value="TreeGrafter"/>
</dbReference>
<evidence type="ECO:0000256" key="5">
    <source>
        <dbReference type="ARBA" id="ARBA00023212"/>
    </source>
</evidence>
<dbReference type="InterPro" id="IPR040457">
    <property type="entry name" value="GCP_C"/>
</dbReference>
<dbReference type="PANTHER" id="PTHR19302">
    <property type="entry name" value="GAMMA TUBULIN COMPLEX PROTEIN"/>
    <property type="match status" value="1"/>
</dbReference>
<reference evidence="8" key="1">
    <citation type="journal article" date="2017" name="Nature">
        <title>The genome of Chenopodium quinoa.</title>
        <authorList>
            <person name="Jarvis D.E."/>
            <person name="Ho Y.S."/>
            <person name="Lightfoot D.J."/>
            <person name="Schmoeckel S.M."/>
            <person name="Li B."/>
            <person name="Borm T.J.A."/>
            <person name="Ohyanagi H."/>
            <person name="Mineta K."/>
            <person name="Michell C.T."/>
            <person name="Saber N."/>
            <person name="Kharbatia N.M."/>
            <person name="Rupper R.R."/>
            <person name="Sharp A.R."/>
            <person name="Dally N."/>
            <person name="Boughton B.A."/>
            <person name="Woo Y.H."/>
            <person name="Gao G."/>
            <person name="Schijlen E.G.W.M."/>
            <person name="Guo X."/>
            <person name="Momin A.A."/>
            <person name="Negrao S."/>
            <person name="Al-Babili S."/>
            <person name="Gehring C."/>
            <person name="Roessner U."/>
            <person name="Jung C."/>
            <person name="Murphy K."/>
            <person name="Arold S.T."/>
            <person name="Gojobori T."/>
            <person name="van der Linden C.G."/>
            <person name="van Loo E.N."/>
            <person name="Jellen E.N."/>
            <person name="Maughan P.J."/>
            <person name="Tester M."/>
        </authorList>
    </citation>
    <scope>NUCLEOTIDE SEQUENCE [LARGE SCALE GENOMIC DNA]</scope>
    <source>
        <strain evidence="8">cv. PI 614886</strain>
    </source>
</reference>
<evidence type="ECO:0000256" key="2">
    <source>
        <dbReference type="ARBA" id="ARBA00010337"/>
    </source>
</evidence>
<evidence type="ECO:0000259" key="6">
    <source>
        <dbReference type="Pfam" id="PF04130"/>
    </source>
</evidence>
<dbReference type="InterPro" id="IPR042241">
    <property type="entry name" value="GCP_C_sf"/>
</dbReference>
<reference evidence="8" key="2">
    <citation type="submission" date="2021-03" db="UniProtKB">
        <authorList>
            <consortium name="EnsemblPlants"/>
        </authorList>
    </citation>
    <scope>IDENTIFICATION</scope>
</reference>
<keyword evidence="4" id="KW-0493">Microtubule</keyword>
<proteinExistence type="inferred from homology"/>
<evidence type="ECO:0000256" key="1">
    <source>
        <dbReference type="ARBA" id="ARBA00004245"/>
    </source>
</evidence>
<dbReference type="GO" id="GO:0031122">
    <property type="term" value="P:cytoplasmic microtubule organization"/>
    <property type="evidence" value="ECO:0007669"/>
    <property type="project" value="TreeGrafter"/>
</dbReference>
<organism evidence="8 9">
    <name type="scientific">Chenopodium quinoa</name>
    <name type="common">Quinoa</name>
    <dbReference type="NCBI Taxonomy" id="63459"/>
    <lineage>
        <taxon>Eukaryota</taxon>
        <taxon>Viridiplantae</taxon>
        <taxon>Streptophyta</taxon>
        <taxon>Embryophyta</taxon>
        <taxon>Tracheophyta</taxon>
        <taxon>Spermatophyta</taxon>
        <taxon>Magnoliopsida</taxon>
        <taxon>eudicotyledons</taxon>
        <taxon>Gunneridae</taxon>
        <taxon>Pentapetalae</taxon>
        <taxon>Caryophyllales</taxon>
        <taxon>Chenopodiaceae</taxon>
        <taxon>Chenopodioideae</taxon>
        <taxon>Atripliceae</taxon>
        <taxon>Chenopodium</taxon>
    </lineage>
</organism>
<dbReference type="GO" id="GO:0007020">
    <property type="term" value="P:microtubule nucleation"/>
    <property type="evidence" value="ECO:0007669"/>
    <property type="project" value="InterPro"/>
</dbReference>